<keyword evidence="2" id="KW-0539">Nucleus</keyword>
<dbReference type="AlphaFoldDB" id="A0A0L0DFJ9"/>
<keyword evidence="1 2" id="KW-0238">DNA-binding</keyword>
<feature type="DNA-binding region" description="HMG box" evidence="2">
    <location>
        <begin position="84"/>
        <end position="153"/>
    </location>
</feature>
<gene>
    <name evidence="5" type="ORF">AMSG_05842</name>
</gene>
<dbReference type="InterPro" id="IPR050342">
    <property type="entry name" value="HMGB"/>
</dbReference>
<dbReference type="GO" id="GO:0003677">
    <property type="term" value="F:DNA binding"/>
    <property type="evidence" value="ECO:0007669"/>
    <property type="project" value="UniProtKB-UniRule"/>
</dbReference>
<dbReference type="PROSITE" id="PS50118">
    <property type="entry name" value="HMG_BOX_2"/>
    <property type="match status" value="1"/>
</dbReference>
<dbReference type="EMBL" id="GL349459">
    <property type="protein sequence ID" value="KNC50078.1"/>
    <property type="molecule type" value="Genomic_DNA"/>
</dbReference>
<organism evidence="5 6">
    <name type="scientific">Thecamonas trahens ATCC 50062</name>
    <dbReference type="NCBI Taxonomy" id="461836"/>
    <lineage>
        <taxon>Eukaryota</taxon>
        <taxon>Apusozoa</taxon>
        <taxon>Apusomonadida</taxon>
        <taxon>Apusomonadidae</taxon>
        <taxon>Thecamonas</taxon>
    </lineage>
</organism>
<dbReference type="SUPFAM" id="SSF47095">
    <property type="entry name" value="HMG-box"/>
    <property type="match status" value="1"/>
</dbReference>
<evidence type="ECO:0000256" key="1">
    <source>
        <dbReference type="ARBA" id="ARBA00023125"/>
    </source>
</evidence>
<evidence type="ECO:0000313" key="6">
    <source>
        <dbReference type="Proteomes" id="UP000054408"/>
    </source>
</evidence>
<dbReference type="STRING" id="461836.A0A0L0DFJ9"/>
<dbReference type="OMA" id="MHIPHES"/>
<accession>A0A0L0DFJ9</accession>
<dbReference type="GO" id="GO:0005634">
    <property type="term" value="C:nucleus"/>
    <property type="evidence" value="ECO:0007669"/>
    <property type="project" value="UniProtKB-UniRule"/>
</dbReference>
<dbReference type="RefSeq" id="XP_013757242.1">
    <property type="nucleotide sequence ID" value="XM_013901788.1"/>
</dbReference>
<name>A0A0L0DFJ9_THETB</name>
<feature type="compositionally biased region" description="Low complexity" evidence="3">
    <location>
        <begin position="215"/>
        <end position="226"/>
    </location>
</feature>
<sequence length="268" mass="27422">MHIPHESPKVARMPEPPSPKRRREEGDAEAAEAAAGRPTKAARRRLSASPSPPPLFADAPAAGGEDGTETGGADKDAAAPPVAPKRPLSAYMLFSASKRAEVAASMPPGSRATDVMRALGAAWKALSTEEQAAFKAQAAAAKAEYKPIHNNSIAMLLLGSPYSFQASSRKNSSKSKSKGAAAAAARKKSSRTKRSAPVASANPRQPAPADTTTISQALAQASEALAGSDGKNDAAGESGSESDDDDTTQPGAAPSTMSLLSMFAAPQY</sequence>
<feature type="region of interest" description="Disordered" evidence="3">
    <location>
        <begin position="1"/>
        <end position="84"/>
    </location>
</feature>
<dbReference type="Gene3D" id="1.10.30.10">
    <property type="entry name" value="High mobility group box domain"/>
    <property type="match status" value="1"/>
</dbReference>
<feature type="region of interest" description="Disordered" evidence="3">
    <location>
        <begin position="165"/>
        <end position="268"/>
    </location>
</feature>
<dbReference type="SMART" id="SM00398">
    <property type="entry name" value="HMG"/>
    <property type="match status" value="1"/>
</dbReference>
<evidence type="ECO:0000259" key="4">
    <source>
        <dbReference type="PROSITE" id="PS50118"/>
    </source>
</evidence>
<proteinExistence type="predicted"/>
<dbReference type="InterPro" id="IPR009071">
    <property type="entry name" value="HMG_box_dom"/>
</dbReference>
<evidence type="ECO:0000313" key="5">
    <source>
        <dbReference type="EMBL" id="KNC50078.1"/>
    </source>
</evidence>
<evidence type="ECO:0000256" key="3">
    <source>
        <dbReference type="SAM" id="MobiDB-lite"/>
    </source>
</evidence>
<evidence type="ECO:0000256" key="2">
    <source>
        <dbReference type="PROSITE-ProRule" id="PRU00267"/>
    </source>
</evidence>
<protein>
    <recommendedName>
        <fullName evidence="4">HMG box domain-containing protein</fullName>
    </recommendedName>
</protein>
<dbReference type="CDD" id="cd00084">
    <property type="entry name" value="HMG-box_SF"/>
    <property type="match status" value="1"/>
</dbReference>
<dbReference type="Proteomes" id="UP000054408">
    <property type="component" value="Unassembled WGS sequence"/>
</dbReference>
<dbReference type="PANTHER" id="PTHR48112">
    <property type="entry name" value="HIGH MOBILITY GROUP PROTEIN DSP1"/>
    <property type="match status" value="1"/>
</dbReference>
<reference evidence="5 6" key="1">
    <citation type="submission" date="2010-05" db="EMBL/GenBank/DDBJ databases">
        <title>The Genome Sequence of Thecamonas trahens ATCC 50062.</title>
        <authorList>
            <consortium name="The Broad Institute Genome Sequencing Platform"/>
            <person name="Russ C."/>
            <person name="Cuomo C."/>
            <person name="Shea T."/>
            <person name="Young S.K."/>
            <person name="Zeng Q."/>
            <person name="Koehrsen M."/>
            <person name="Haas B."/>
            <person name="Borodovsky M."/>
            <person name="Guigo R."/>
            <person name="Alvarado L."/>
            <person name="Berlin A."/>
            <person name="Bochicchio J."/>
            <person name="Borenstein D."/>
            <person name="Chapman S."/>
            <person name="Chen Z."/>
            <person name="Freedman E."/>
            <person name="Gellesch M."/>
            <person name="Goldberg J."/>
            <person name="Griggs A."/>
            <person name="Gujja S."/>
            <person name="Heilman E."/>
            <person name="Heiman D."/>
            <person name="Hepburn T."/>
            <person name="Howarth C."/>
            <person name="Jen D."/>
            <person name="Larson L."/>
            <person name="Mehta T."/>
            <person name="Park D."/>
            <person name="Pearson M."/>
            <person name="Roberts A."/>
            <person name="Saif S."/>
            <person name="Shenoy N."/>
            <person name="Sisk P."/>
            <person name="Stolte C."/>
            <person name="Sykes S."/>
            <person name="Thomson T."/>
            <person name="Walk T."/>
            <person name="White J."/>
            <person name="Yandava C."/>
            <person name="Burger G."/>
            <person name="Gray M.W."/>
            <person name="Holland P.W.H."/>
            <person name="King N."/>
            <person name="Lang F.B.F."/>
            <person name="Roger A.J."/>
            <person name="Ruiz-Trillo I."/>
            <person name="Lander E."/>
            <person name="Nusbaum C."/>
        </authorList>
    </citation>
    <scope>NUCLEOTIDE SEQUENCE [LARGE SCALE GENOMIC DNA]</scope>
    <source>
        <strain evidence="5 6">ATCC 50062</strain>
    </source>
</reference>
<dbReference type="InterPro" id="IPR036910">
    <property type="entry name" value="HMG_box_dom_sf"/>
</dbReference>
<dbReference type="GeneID" id="25565163"/>
<feature type="domain" description="HMG box" evidence="4">
    <location>
        <begin position="84"/>
        <end position="153"/>
    </location>
</feature>
<feature type="compositionally biased region" description="Basic residues" evidence="3">
    <location>
        <begin position="185"/>
        <end position="194"/>
    </location>
</feature>
<keyword evidence="6" id="KW-1185">Reference proteome</keyword>
<dbReference type="Pfam" id="PF00505">
    <property type="entry name" value="HMG_box"/>
    <property type="match status" value="1"/>
</dbReference>